<comment type="caution">
    <text evidence="1">The sequence shown here is derived from an EMBL/GenBank/DDBJ whole genome shotgun (WGS) entry which is preliminary data.</text>
</comment>
<dbReference type="InterPro" id="IPR014825">
    <property type="entry name" value="DNA_alkylation"/>
</dbReference>
<organism evidence="1 2">
    <name type="scientific">Peptoniphilus indolicus ATCC 29427</name>
    <dbReference type="NCBI Taxonomy" id="997350"/>
    <lineage>
        <taxon>Bacteria</taxon>
        <taxon>Bacillati</taxon>
        <taxon>Bacillota</taxon>
        <taxon>Tissierellia</taxon>
        <taxon>Tissierellales</taxon>
        <taxon>Peptoniphilaceae</taxon>
        <taxon>Peptoniphilus</taxon>
    </lineage>
</organism>
<dbReference type="CDD" id="cd06561">
    <property type="entry name" value="AlkD_like"/>
    <property type="match status" value="1"/>
</dbReference>
<accession>G4D5B5</accession>
<dbReference type="Proteomes" id="UP000003422">
    <property type="component" value="Unassembled WGS sequence"/>
</dbReference>
<dbReference type="PANTHER" id="PTHR34070">
    <property type="entry name" value="ARMADILLO-TYPE FOLD"/>
    <property type="match status" value="1"/>
</dbReference>
<protein>
    <submittedName>
        <fullName evidence="1">DNA alkylation repair enzyme</fullName>
    </submittedName>
</protein>
<gene>
    <name evidence="1" type="ORF">HMPREF9129_1595</name>
</gene>
<evidence type="ECO:0000313" key="2">
    <source>
        <dbReference type="Proteomes" id="UP000003422"/>
    </source>
</evidence>
<dbReference type="Gene3D" id="1.25.10.90">
    <property type="match status" value="1"/>
</dbReference>
<dbReference type="Pfam" id="PF08713">
    <property type="entry name" value="DNA_alkylation"/>
    <property type="match status" value="1"/>
</dbReference>
<dbReference type="PATRIC" id="fig|997350.3.peg.1529"/>
<dbReference type="HOGENOM" id="CLU_095329_0_0_9"/>
<dbReference type="eggNOG" id="COG4912">
    <property type="taxonomic scope" value="Bacteria"/>
</dbReference>
<dbReference type="STRING" id="997350.HMPREF9129_1595"/>
<dbReference type="InterPro" id="IPR016024">
    <property type="entry name" value="ARM-type_fold"/>
</dbReference>
<evidence type="ECO:0000313" key="1">
    <source>
        <dbReference type="EMBL" id="EGY79180.1"/>
    </source>
</evidence>
<proteinExistence type="predicted"/>
<keyword evidence="2" id="KW-1185">Reference proteome</keyword>
<dbReference type="PANTHER" id="PTHR34070:SF1">
    <property type="entry name" value="DNA ALKYLATION REPAIR PROTEIN"/>
    <property type="match status" value="1"/>
</dbReference>
<dbReference type="SUPFAM" id="SSF48371">
    <property type="entry name" value="ARM repeat"/>
    <property type="match status" value="1"/>
</dbReference>
<name>G4D5B5_9FIRM</name>
<dbReference type="EMBL" id="AGBB01000157">
    <property type="protein sequence ID" value="EGY79180.1"/>
    <property type="molecule type" value="Genomic_DNA"/>
</dbReference>
<sequence length="234" mass="28107">MNDDKKEKAMNIVNELFKLQDLKYAEFQSKLVPTVERELFIGVRVPELRKFAKELVKKNTYLDFLDDLPHKYYDENMLHSLILSELKDYEMCVELIEKFLKHIDNWAVCDILSPKNFKKNKMSLIEKIKLWAASDDTYTCRFGIGMLMSHYLDEDFEVEYLEIISRIHSEEYYVNMMIAWFFATALAKRWDETIVYIEDKKLDSWVHNKTIQKACESLRITKEQKDYLRLLKIK</sequence>
<dbReference type="AlphaFoldDB" id="G4D5B5"/>
<reference evidence="1 2" key="1">
    <citation type="submission" date="2011-06" db="EMBL/GenBank/DDBJ databases">
        <authorList>
            <person name="Muzny D."/>
            <person name="Qin X."/>
            <person name="Deng J."/>
            <person name="Jiang H."/>
            <person name="Liu Y."/>
            <person name="Qu J."/>
            <person name="Song X.-Z."/>
            <person name="Zhang L."/>
            <person name="Thornton R."/>
            <person name="Coyle M."/>
            <person name="Francisco L."/>
            <person name="Jackson L."/>
            <person name="Javaid M."/>
            <person name="Korchina V."/>
            <person name="Kovar C."/>
            <person name="Mata R."/>
            <person name="Mathew T."/>
            <person name="Ngo R."/>
            <person name="Nguyen L."/>
            <person name="Nguyen N."/>
            <person name="Okwuonu G."/>
            <person name="Ongeri F."/>
            <person name="Pham C."/>
            <person name="Simmons D."/>
            <person name="Wilczek-Boney K."/>
            <person name="Hale W."/>
            <person name="Jakkamsetti A."/>
            <person name="Pham P."/>
            <person name="Ruth R."/>
            <person name="San Lucas F."/>
            <person name="Warren J."/>
            <person name="Zhang J."/>
            <person name="Zhao Z."/>
            <person name="Zhou C."/>
            <person name="Zhu D."/>
            <person name="Lee S."/>
            <person name="Bess C."/>
            <person name="Blankenburg K."/>
            <person name="Forbes L."/>
            <person name="Fu Q."/>
            <person name="Gubbala S."/>
            <person name="Hirani K."/>
            <person name="Jayaseelan J.C."/>
            <person name="Lara F."/>
            <person name="Munidasa M."/>
            <person name="Palculict T."/>
            <person name="Patil S."/>
            <person name="Pu L.-L."/>
            <person name="Saada N."/>
            <person name="Tang L."/>
            <person name="Weissenberger G."/>
            <person name="Zhu Y."/>
            <person name="Hemphill L."/>
            <person name="Shang Y."/>
            <person name="Youmans B."/>
            <person name="Ayvaz T."/>
            <person name="Ross M."/>
            <person name="Santibanez J."/>
            <person name="Aqrawi P."/>
            <person name="Gross S."/>
            <person name="Joshi V."/>
            <person name="Fowler G."/>
            <person name="Nazareth L."/>
            <person name="Reid J."/>
            <person name="Worley K."/>
            <person name="Petrosino J."/>
            <person name="Highlander S."/>
            <person name="Gibbs R."/>
        </authorList>
    </citation>
    <scope>NUCLEOTIDE SEQUENCE [LARGE SCALE GENOMIC DNA]</scope>
    <source>
        <strain evidence="1 2">ATCC 29427</strain>
    </source>
</reference>